<reference evidence="3 4" key="1">
    <citation type="submission" date="2014-09" db="EMBL/GenBank/DDBJ databases">
        <title>Genome sequences of Lysobacter dokdonensis DS-58.</title>
        <authorList>
            <person name="Kim J.F."/>
            <person name="Kwak M.-J."/>
        </authorList>
    </citation>
    <scope>NUCLEOTIDE SEQUENCE [LARGE SCALE GENOMIC DNA]</scope>
    <source>
        <strain evidence="3 4">DS-58</strain>
    </source>
</reference>
<feature type="compositionally biased region" description="Pro residues" evidence="1">
    <location>
        <begin position="171"/>
        <end position="191"/>
    </location>
</feature>
<evidence type="ECO:0000313" key="3">
    <source>
        <dbReference type="EMBL" id="KGQ19455.1"/>
    </source>
</evidence>
<dbReference type="Proteomes" id="UP000030518">
    <property type="component" value="Unassembled WGS sequence"/>
</dbReference>
<keyword evidence="2" id="KW-0732">Signal</keyword>
<evidence type="ECO:0000256" key="1">
    <source>
        <dbReference type="SAM" id="MobiDB-lite"/>
    </source>
</evidence>
<protein>
    <submittedName>
        <fullName evidence="3">Putative secreted protein</fullName>
    </submittedName>
</protein>
<organism evidence="3 4">
    <name type="scientific">Lysobacter dokdonensis DS-58</name>
    <dbReference type="NCBI Taxonomy" id="1300345"/>
    <lineage>
        <taxon>Bacteria</taxon>
        <taxon>Pseudomonadati</taxon>
        <taxon>Pseudomonadota</taxon>
        <taxon>Gammaproteobacteria</taxon>
        <taxon>Lysobacterales</taxon>
        <taxon>Lysobacteraceae</taxon>
        <taxon>Noviluteimonas</taxon>
    </lineage>
</organism>
<keyword evidence="4" id="KW-1185">Reference proteome</keyword>
<comment type="caution">
    <text evidence="3">The sequence shown here is derived from an EMBL/GenBank/DDBJ whole genome shotgun (WGS) entry which is preliminary data.</text>
</comment>
<sequence>MRHALIALGLLAMAGMAHAQTPANCSLATAPRALPIQPTVLPALSPELTVPSHQLGAPTGVLAQAYDESQTLDNVLFRLKLEGCRSIANAAPAASPANGVIDPSTYKPQTQFDNTPWRFDMNQNGKRMTAEEFDQWMKARGVRVAKGGAPAAAPAPASSTAAPAPVTTTPAPAPEGTPPGTQAPPATPAKP</sequence>
<dbReference type="EMBL" id="JRKJ01000007">
    <property type="protein sequence ID" value="KGQ19455.1"/>
    <property type="molecule type" value="Genomic_DNA"/>
</dbReference>
<proteinExistence type="predicted"/>
<feature type="chain" id="PRO_5002007745" evidence="2">
    <location>
        <begin position="20"/>
        <end position="191"/>
    </location>
</feature>
<dbReference type="AlphaFoldDB" id="A0A0A2WME2"/>
<name>A0A0A2WME2_9GAMM</name>
<gene>
    <name evidence="3" type="ORF">LF41_2710</name>
</gene>
<evidence type="ECO:0000256" key="2">
    <source>
        <dbReference type="SAM" id="SignalP"/>
    </source>
</evidence>
<feature type="region of interest" description="Disordered" evidence="1">
    <location>
        <begin position="145"/>
        <end position="191"/>
    </location>
</feature>
<feature type="signal peptide" evidence="2">
    <location>
        <begin position="1"/>
        <end position="19"/>
    </location>
</feature>
<evidence type="ECO:0000313" key="4">
    <source>
        <dbReference type="Proteomes" id="UP000030518"/>
    </source>
</evidence>
<dbReference type="eggNOG" id="ENOG5030MMC">
    <property type="taxonomic scope" value="Bacteria"/>
</dbReference>
<dbReference type="RefSeq" id="WP_237577665.1">
    <property type="nucleotide sequence ID" value="NZ_JRKJ01000007.1"/>
</dbReference>
<feature type="compositionally biased region" description="Low complexity" evidence="1">
    <location>
        <begin position="145"/>
        <end position="170"/>
    </location>
</feature>
<dbReference type="PATRIC" id="fig|1300345.3.peg.1269"/>
<accession>A0A0A2WME2</accession>
<dbReference type="STRING" id="1300345.LF41_2710"/>